<accession>A0ABY0IEV8</accession>
<evidence type="ECO:0000256" key="1">
    <source>
        <dbReference type="ARBA" id="ARBA00004651"/>
    </source>
</evidence>
<evidence type="ECO:0000256" key="7">
    <source>
        <dbReference type="ARBA" id="ARBA00023136"/>
    </source>
</evidence>
<evidence type="ECO:0000256" key="4">
    <source>
        <dbReference type="ARBA" id="ARBA00022475"/>
    </source>
</evidence>
<evidence type="ECO:0000256" key="5">
    <source>
        <dbReference type="ARBA" id="ARBA00022692"/>
    </source>
</evidence>
<dbReference type="EMBL" id="QDKL01000002">
    <property type="protein sequence ID" value="RZF21473.1"/>
    <property type="molecule type" value="Genomic_DNA"/>
</dbReference>
<evidence type="ECO:0000313" key="10">
    <source>
        <dbReference type="EMBL" id="RZF21473.1"/>
    </source>
</evidence>
<reference evidence="11" key="1">
    <citation type="journal article" date="2019" name="Int. J. Syst. Evol. Microbiol.">
        <title>Halobacteriovorax valvorus sp. nov., a novel prokaryotic predator isolated from coastal seawater of China.</title>
        <authorList>
            <person name="Chen M.-X."/>
        </authorList>
    </citation>
    <scope>NUCLEOTIDE SEQUENCE [LARGE SCALE GENOMIC DNA]</scope>
    <source>
        <strain evidence="11">BL9</strain>
    </source>
</reference>
<dbReference type="InterPro" id="IPR020846">
    <property type="entry name" value="MFS_dom"/>
</dbReference>
<feature type="transmembrane region" description="Helical" evidence="8">
    <location>
        <begin position="176"/>
        <end position="193"/>
    </location>
</feature>
<keyword evidence="7 8" id="KW-0472">Membrane</keyword>
<dbReference type="RefSeq" id="WP_115360896.1">
    <property type="nucleotide sequence ID" value="NZ_QDKL01000002.1"/>
</dbReference>
<dbReference type="InterPro" id="IPR036259">
    <property type="entry name" value="MFS_trans_sf"/>
</dbReference>
<feature type="transmembrane region" description="Helical" evidence="8">
    <location>
        <begin position="380"/>
        <end position="399"/>
    </location>
</feature>
<dbReference type="Gene3D" id="1.20.1720.10">
    <property type="entry name" value="Multidrug resistance protein D"/>
    <property type="match status" value="1"/>
</dbReference>
<feature type="transmembrane region" description="Helical" evidence="8">
    <location>
        <begin position="356"/>
        <end position="374"/>
    </location>
</feature>
<evidence type="ECO:0000313" key="11">
    <source>
        <dbReference type="Proteomes" id="UP000443582"/>
    </source>
</evidence>
<evidence type="ECO:0000256" key="2">
    <source>
        <dbReference type="ARBA" id="ARBA00006236"/>
    </source>
</evidence>
<dbReference type="PANTHER" id="PTHR23502">
    <property type="entry name" value="MAJOR FACILITATOR SUPERFAMILY"/>
    <property type="match status" value="1"/>
</dbReference>
<sequence length="403" mass="43821">MDFPSQDIEATQKKISQKEFIALMAALMSFAALAIDSMLPALNLIGDSLGVVNPNDNQMVISFIFIGMGIGQLLFGPISDAIGRKPSMYIGIGTFFFGCIISYSATTFNLMLLGRLIQGLGAASAKIISTAMVRDRFSGNVMAKTMSLIMIIFVLVPALAPTLGQLILSFGGWRDIFLFMIFLAIINFAWFSTRQEETLIEEYRRPLSFSKIKEATLETVKHPATVGYTLAAGLIFGAFIGYLNSSQQILQLKYGLGDKFPIAFGVLALAIGLSSFLNSKLVEEMGMRKLCETALTVLTIVAIIFNIIVYFTNGNPSFYLFYGFLLLCLFNFGLLFGNFSALALEPMGHIAGTANSVISSVQILISALIGSTIGQLYNETVTPIAIGFLVCSMLSLFIVKKVK</sequence>
<feature type="transmembrane region" description="Helical" evidence="8">
    <location>
        <begin position="319"/>
        <end position="344"/>
    </location>
</feature>
<feature type="transmembrane region" description="Helical" evidence="8">
    <location>
        <begin position="294"/>
        <end position="313"/>
    </location>
</feature>
<feature type="transmembrane region" description="Helical" evidence="8">
    <location>
        <begin position="20"/>
        <end position="39"/>
    </location>
</feature>
<dbReference type="Proteomes" id="UP000443582">
    <property type="component" value="Unassembled WGS sequence"/>
</dbReference>
<keyword evidence="6 8" id="KW-1133">Transmembrane helix</keyword>
<dbReference type="NCBIfam" id="TIGR00710">
    <property type="entry name" value="efflux_Bcr_CflA"/>
    <property type="match status" value="1"/>
</dbReference>
<keyword evidence="11" id="KW-1185">Reference proteome</keyword>
<gene>
    <name evidence="10" type="ORF">DAY19_07235</name>
</gene>
<feature type="domain" description="Major facilitator superfamily (MFS) profile" evidence="9">
    <location>
        <begin position="18"/>
        <end position="403"/>
    </location>
</feature>
<feature type="transmembrane region" description="Helical" evidence="8">
    <location>
        <begin position="59"/>
        <end position="76"/>
    </location>
</feature>
<feature type="transmembrane region" description="Helical" evidence="8">
    <location>
        <begin position="88"/>
        <end position="106"/>
    </location>
</feature>
<proteinExistence type="inferred from homology"/>
<comment type="caution">
    <text evidence="10">The sequence shown here is derived from an EMBL/GenBank/DDBJ whole genome shotgun (WGS) entry which is preliminary data.</text>
</comment>
<feature type="transmembrane region" description="Helical" evidence="8">
    <location>
        <begin position="145"/>
        <end position="170"/>
    </location>
</feature>
<protein>
    <submittedName>
        <fullName evidence="10">Bcr/CflA family efflux MFS transporter</fullName>
    </submittedName>
</protein>
<evidence type="ECO:0000256" key="8">
    <source>
        <dbReference type="SAM" id="Phobius"/>
    </source>
</evidence>
<keyword evidence="3" id="KW-0813">Transport</keyword>
<evidence type="ECO:0000256" key="6">
    <source>
        <dbReference type="ARBA" id="ARBA00022989"/>
    </source>
</evidence>
<organism evidence="10 11">
    <name type="scientific">Halobacteriovorax vibrionivorans</name>
    <dbReference type="NCBI Taxonomy" id="2152716"/>
    <lineage>
        <taxon>Bacteria</taxon>
        <taxon>Pseudomonadati</taxon>
        <taxon>Bdellovibrionota</taxon>
        <taxon>Bacteriovoracia</taxon>
        <taxon>Bacteriovoracales</taxon>
        <taxon>Halobacteriovoraceae</taxon>
        <taxon>Halobacteriovorax</taxon>
    </lineage>
</organism>
<feature type="transmembrane region" description="Helical" evidence="8">
    <location>
        <begin position="225"/>
        <end position="242"/>
    </location>
</feature>
<dbReference type="CDD" id="cd17320">
    <property type="entry name" value="MFS_MdfA_MDR_like"/>
    <property type="match status" value="1"/>
</dbReference>
<comment type="similarity">
    <text evidence="2">Belongs to the major facilitator superfamily. Bcr/CmlA family.</text>
</comment>
<evidence type="ECO:0000259" key="9">
    <source>
        <dbReference type="PROSITE" id="PS50850"/>
    </source>
</evidence>
<feature type="transmembrane region" description="Helical" evidence="8">
    <location>
        <begin position="262"/>
        <end position="282"/>
    </location>
</feature>
<dbReference type="PROSITE" id="PS50850">
    <property type="entry name" value="MFS"/>
    <property type="match status" value="1"/>
</dbReference>
<keyword evidence="4" id="KW-1003">Cell membrane</keyword>
<keyword evidence="5 8" id="KW-0812">Transmembrane</keyword>
<dbReference type="InterPro" id="IPR004812">
    <property type="entry name" value="Efflux_drug-R_Bcr/CmlA"/>
</dbReference>
<dbReference type="SUPFAM" id="SSF103473">
    <property type="entry name" value="MFS general substrate transporter"/>
    <property type="match status" value="1"/>
</dbReference>
<dbReference type="PANTHER" id="PTHR23502:SF132">
    <property type="entry name" value="POLYAMINE TRANSPORTER 2-RELATED"/>
    <property type="match status" value="1"/>
</dbReference>
<dbReference type="InterPro" id="IPR011701">
    <property type="entry name" value="MFS"/>
</dbReference>
<evidence type="ECO:0000256" key="3">
    <source>
        <dbReference type="ARBA" id="ARBA00022448"/>
    </source>
</evidence>
<dbReference type="Pfam" id="PF07690">
    <property type="entry name" value="MFS_1"/>
    <property type="match status" value="1"/>
</dbReference>
<name>A0ABY0IEV8_9BACT</name>
<comment type="subcellular location">
    <subcellularLocation>
        <location evidence="1">Cell membrane</location>
        <topology evidence="1">Multi-pass membrane protein</topology>
    </subcellularLocation>
</comment>
<feature type="transmembrane region" description="Helical" evidence="8">
    <location>
        <begin position="112"/>
        <end position="133"/>
    </location>
</feature>